<evidence type="ECO:0000256" key="2">
    <source>
        <dbReference type="SAM" id="MobiDB-lite"/>
    </source>
</evidence>
<feature type="coiled-coil region" evidence="1">
    <location>
        <begin position="483"/>
        <end position="542"/>
    </location>
</feature>
<evidence type="ECO:0000313" key="3">
    <source>
        <dbReference type="EMBL" id="KAA0717694.1"/>
    </source>
</evidence>
<name>A0A5A9P5D3_9TELE</name>
<feature type="coiled-coil region" evidence="1">
    <location>
        <begin position="258"/>
        <end position="334"/>
    </location>
</feature>
<dbReference type="AlphaFoldDB" id="A0A5A9P5D3"/>
<accession>A0A5A9P5D3</accession>
<gene>
    <name evidence="3" type="ORF">E1301_Tti014529</name>
</gene>
<proteinExistence type="predicted"/>
<evidence type="ECO:0000256" key="1">
    <source>
        <dbReference type="SAM" id="Coils"/>
    </source>
</evidence>
<reference evidence="3 4" key="1">
    <citation type="journal article" date="2019" name="Mol. Ecol. Resour.">
        <title>Chromosome-level genome assembly of Triplophysa tibetana, a fish adapted to the harsh high-altitude environment of the Tibetan Plateau.</title>
        <authorList>
            <person name="Yang X."/>
            <person name="Liu H."/>
            <person name="Ma Z."/>
            <person name="Zou Y."/>
            <person name="Zou M."/>
            <person name="Mao Y."/>
            <person name="Li X."/>
            <person name="Wang H."/>
            <person name="Chen T."/>
            <person name="Wang W."/>
            <person name="Yang R."/>
        </authorList>
    </citation>
    <scope>NUCLEOTIDE SEQUENCE [LARGE SCALE GENOMIC DNA]</scope>
    <source>
        <strain evidence="3">TTIB1903HZAU</strain>
        <tissue evidence="3">Muscle</tissue>
    </source>
</reference>
<protein>
    <recommendedName>
        <fullName evidence="5">Coiled-coil domain-containing protein 110</fullName>
    </recommendedName>
</protein>
<sequence length="602" mass="69981">MDPGVKQTRRSVHKCKPDSVQTQQDSERPISDKSDTHQPEAINCEMQSNDKDILLSQSKKGQEFNCAKIQQASVESLDGFIKVRQSLLQNAAGTVDEQAMESLHRIRSADLLTKEAMSIHGPKYERYPDQQKHFQSKSLRLPFSYMIRSNSTRECSSKPSQVILKDIAKCRERSRIDKGSSSFKGKQPDFFEVVKEQLQQKDLENQHLIHLLLVKQEEIKDMMEICKQKEKETLLTAEKLKCEEQKNTKITAKFEHTCEDMRKKLSEAKSDNRKLTKQLKALLEKYERLKIRANAVKDQLNVELEEKRCSQKSLKGLQQATQALLTKQKHLEEQRDAVAKDLGLCKETLQMMDEEHKRNLSSNRRLEEELSALRTESTNLRDHLCKTEEKNKDLILLARSKEADKEKNVKESRDVIEKLNAELKKCQTEKDKVHQQVEAIKQESNLIHNKQRVEMLQLEEQQKARQQQSDGLRRQCETLMEMVNKLKMDKQILSEKLDSVYQERTMTQMASMKEGERMKEAIRLLEGERKVMFAEMEDLRNDYVGISDRIAQKIGNMGAADPPLTITDITSNQQRNTRKKCPTDDVIQNIRRKMEEENTHQS</sequence>
<dbReference type="Proteomes" id="UP000324632">
    <property type="component" value="Chromosome 8"/>
</dbReference>
<organism evidence="3 4">
    <name type="scientific">Triplophysa tibetana</name>
    <dbReference type="NCBI Taxonomy" id="1572043"/>
    <lineage>
        <taxon>Eukaryota</taxon>
        <taxon>Metazoa</taxon>
        <taxon>Chordata</taxon>
        <taxon>Craniata</taxon>
        <taxon>Vertebrata</taxon>
        <taxon>Euteleostomi</taxon>
        <taxon>Actinopterygii</taxon>
        <taxon>Neopterygii</taxon>
        <taxon>Teleostei</taxon>
        <taxon>Ostariophysi</taxon>
        <taxon>Cypriniformes</taxon>
        <taxon>Nemacheilidae</taxon>
        <taxon>Triplophysa</taxon>
    </lineage>
</organism>
<feature type="coiled-coil region" evidence="1">
    <location>
        <begin position="363"/>
        <end position="443"/>
    </location>
</feature>
<keyword evidence="1" id="KW-0175">Coiled coil</keyword>
<comment type="caution">
    <text evidence="3">The sequence shown here is derived from an EMBL/GenBank/DDBJ whole genome shotgun (WGS) entry which is preliminary data.</text>
</comment>
<dbReference type="EMBL" id="SOYY01000008">
    <property type="protein sequence ID" value="KAA0717694.1"/>
    <property type="molecule type" value="Genomic_DNA"/>
</dbReference>
<evidence type="ECO:0008006" key="5">
    <source>
        <dbReference type="Google" id="ProtNLM"/>
    </source>
</evidence>
<keyword evidence="4" id="KW-1185">Reference proteome</keyword>
<evidence type="ECO:0000313" key="4">
    <source>
        <dbReference type="Proteomes" id="UP000324632"/>
    </source>
</evidence>
<feature type="compositionally biased region" description="Basic and acidic residues" evidence="2">
    <location>
        <begin position="25"/>
        <end position="38"/>
    </location>
</feature>
<feature type="region of interest" description="Disordered" evidence="2">
    <location>
        <begin position="1"/>
        <end position="42"/>
    </location>
</feature>